<organism evidence="1">
    <name type="scientific">Anguilla anguilla</name>
    <name type="common">European freshwater eel</name>
    <name type="synonym">Muraena anguilla</name>
    <dbReference type="NCBI Taxonomy" id="7936"/>
    <lineage>
        <taxon>Eukaryota</taxon>
        <taxon>Metazoa</taxon>
        <taxon>Chordata</taxon>
        <taxon>Craniata</taxon>
        <taxon>Vertebrata</taxon>
        <taxon>Euteleostomi</taxon>
        <taxon>Actinopterygii</taxon>
        <taxon>Neopterygii</taxon>
        <taxon>Teleostei</taxon>
        <taxon>Anguilliformes</taxon>
        <taxon>Anguillidae</taxon>
        <taxon>Anguilla</taxon>
    </lineage>
</organism>
<reference evidence="1" key="1">
    <citation type="submission" date="2014-11" db="EMBL/GenBank/DDBJ databases">
        <authorList>
            <person name="Amaro Gonzalez C."/>
        </authorList>
    </citation>
    <scope>NUCLEOTIDE SEQUENCE</scope>
</reference>
<name>A0A0E9VIU7_ANGAN</name>
<reference evidence="1" key="2">
    <citation type="journal article" date="2015" name="Fish Shellfish Immunol.">
        <title>Early steps in the European eel (Anguilla anguilla)-Vibrio vulnificus interaction in the gills: Role of the RtxA13 toxin.</title>
        <authorList>
            <person name="Callol A."/>
            <person name="Pajuelo D."/>
            <person name="Ebbesson L."/>
            <person name="Teles M."/>
            <person name="MacKenzie S."/>
            <person name="Amaro C."/>
        </authorList>
    </citation>
    <scope>NUCLEOTIDE SEQUENCE</scope>
</reference>
<proteinExistence type="predicted"/>
<dbReference type="EMBL" id="GBXM01030661">
    <property type="protein sequence ID" value="JAH77916.1"/>
    <property type="molecule type" value="Transcribed_RNA"/>
</dbReference>
<evidence type="ECO:0000313" key="1">
    <source>
        <dbReference type="EMBL" id="JAH77916.1"/>
    </source>
</evidence>
<sequence>MCRGLQNNQSLYEPRTRLKYLQTCLTCR</sequence>
<accession>A0A0E9VIU7</accession>
<protein>
    <submittedName>
        <fullName evidence="1">Uncharacterized protein</fullName>
    </submittedName>
</protein>
<dbReference type="AlphaFoldDB" id="A0A0E9VIU7"/>